<evidence type="ECO:0008006" key="13">
    <source>
        <dbReference type="Google" id="ProtNLM"/>
    </source>
</evidence>
<dbReference type="eggNOG" id="KOG0825">
    <property type="taxonomic scope" value="Eukaryota"/>
</dbReference>
<evidence type="ECO:0000256" key="4">
    <source>
        <dbReference type="ARBA" id="ARBA00022771"/>
    </source>
</evidence>
<dbReference type="PROSITE" id="PS50016">
    <property type="entry name" value="ZF_PHD_2"/>
    <property type="match status" value="1"/>
</dbReference>
<dbReference type="HOGENOM" id="CLU_964565_0_0_1"/>
<evidence type="ECO:0000256" key="3">
    <source>
        <dbReference type="ARBA" id="ARBA00022723"/>
    </source>
</evidence>
<dbReference type="EMBL" id="JH992983">
    <property type="protein sequence ID" value="EKX49122.1"/>
    <property type="molecule type" value="Genomic_DNA"/>
</dbReference>
<dbReference type="GeneID" id="17305793"/>
<dbReference type="GO" id="GO:0006355">
    <property type="term" value="P:regulation of DNA-templated transcription"/>
    <property type="evidence" value="ECO:0007669"/>
    <property type="project" value="TreeGrafter"/>
</dbReference>
<dbReference type="OrthoDB" id="787137at2759"/>
<dbReference type="InterPro" id="IPR013083">
    <property type="entry name" value="Znf_RING/FYVE/PHD"/>
</dbReference>
<dbReference type="Gene3D" id="3.30.40.10">
    <property type="entry name" value="Zinc/RING finger domain, C3HC4 (zinc finger)"/>
    <property type="match status" value="1"/>
</dbReference>
<organism evidence="10">
    <name type="scientific">Guillardia theta (strain CCMP2712)</name>
    <name type="common">Cryptophyte</name>
    <dbReference type="NCBI Taxonomy" id="905079"/>
    <lineage>
        <taxon>Eukaryota</taxon>
        <taxon>Cryptophyceae</taxon>
        <taxon>Pyrenomonadales</taxon>
        <taxon>Geminigeraceae</taxon>
        <taxon>Guillardia</taxon>
    </lineage>
</organism>
<keyword evidence="6" id="KW-0539">Nucleus</keyword>
<dbReference type="PaxDb" id="55529-EKX49122"/>
<dbReference type="PANTHER" id="PTHR12446:SF34">
    <property type="entry name" value="PROTEIN LIN-54 HOMOLOG"/>
    <property type="match status" value="1"/>
</dbReference>
<evidence type="ECO:0000259" key="9">
    <source>
        <dbReference type="PROSITE" id="PS51634"/>
    </source>
</evidence>
<evidence type="ECO:0000256" key="2">
    <source>
        <dbReference type="ARBA" id="ARBA00007267"/>
    </source>
</evidence>
<evidence type="ECO:0000259" key="8">
    <source>
        <dbReference type="PROSITE" id="PS50016"/>
    </source>
</evidence>
<reference evidence="11" key="3">
    <citation type="submission" date="2016-03" db="UniProtKB">
        <authorList>
            <consortium name="EnsemblProtists"/>
        </authorList>
    </citation>
    <scope>IDENTIFICATION</scope>
</reference>
<keyword evidence="5" id="KW-0862">Zinc</keyword>
<reference evidence="12" key="2">
    <citation type="submission" date="2012-11" db="EMBL/GenBank/DDBJ databases">
        <authorList>
            <person name="Kuo A."/>
            <person name="Curtis B.A."/>
            <person name="Tanifuji G."/>
            <person name="Burki F."/>
            <person name="Gruber A."/>
            <person name="Irimia M."/>
            <person name="Maruyama S."/>
            <person name="Arias M.C."/>
            <person name="Ball S.G."/>
            <person name="Gile G.H."/>
            <person name="Hirakawa Y."/>
            <person name="Hopkins J.F."/>
            <person name="Rensing S.A."/>
            <person name="Schmutz J."/>
            <person name="Symeonidi A."/>
            <person name="Elias M."/>
            <person name="Eveleigh R.J."/>
            <person name="Herman E.K."/>
            <person name="Klute M.J."/>
            <person name="Nakayama T."/>
            <person name="Obornik M."/>
            <person name="Reyes-Prieto A."/>
            <person name="Armbrust E.V."/>
            <person name="Aves S.J."/>
            <person name="Beiko R.G."/>
            <person name="Coutinho P."/>
            <person name="Dacks J.B."/>
            <person name="Durnford D.G."/>
            <person name="Fast N.M."/>
            <person name="Green B.R."/>
            <person name="Grisdale C."/>
            <person name="Hempe F."/>
            <person name="Henrissat B."/>
            <person name="Hoppner M.P."/>
            <person name="Ishida K.-I."/>
            <person name="Kim E."/>
            <person name="Koreny L."/>
            <person name="Kroth P.G."/>
            <person name="Liu Y."/>
            <person name="Malik S.-B."/>
            <person name="Maier U.G."/>
            <person name="McRose D."/>
            <person name="Mock T."/>
            <person name="Neilson J.A."/>
            <person name="Onodera N.T."/>
            <person name="Poole A.M."/>
            <person name="Pritham E.J."/>
            <person name="Richards T.A."/>
            <person name="Rocap G."/>
            <person name="Roy S.W."/>
            <person name="Sarai C."/>
            <person name="Schaack S."/>
            <person name="Shirato S."/>
            <person name="Slamovits C.H."/>
            <person name="Spencer D.F."/>
            <person name="Suzuki S."/>
            <person name="Worden A.Z."/>
            <person name="Zauner S."/>
            <person name="Barry K."/>
            <person name="Bell C."/>
            <person name="Bharti A.K."/>
            <person name="Crow J.A."/>
            <person name="Grimwood J."/>
            <person name="Kramer R."/>
            <person name="Lindquist E."/>
            <person name="Lucas S."/>
            <person name="Salamov A."/>
            <person name="McFadden G.I."/>
            <person name="Lane C.E."/>
            <person name="Keeling P.J."/>
            <person name="Gray M.W."/>
            <person name="Grigoriev I.V."/>
            <person name="Archibald J.M."/>
        </authorList>
    </citation>
    <scope>NUCLEOTIDE SEQUENCE</scope>
    <source>
        <strain evidence="12">CCMP2712</strain>
    </source>
</reference>
<name>L1JLA9_GUITC</name>
<accession>L1JLA9</accession>
<dbReference type="InterPro" id="IPR011011">
    <property type="entry name" value="Znf_FYVE_PHD"/>
</dbReference>
<feature type="domain" description="CRC" evidence="9">
    <location>
        <begin position="158"/>
        <end position="193"/>
    </location>
</feature>
<proteinExistence type="inferred from homology"/>
<keyword evidence="12" id="KW-1185">Reference proteome</keyword>
<dbReference type="SMART" id="SM01114">
    <property type="entry name" value="CXC"/>
    <property type="match status" value="1"/>
</dbReference>
<keyword evidence="4 7" id="KW-0863">Zinc-finger</keyword>
<dbReference type="PROSITE" id="PS51634">
    <property type="entry name" value="CRC"/>
    <property type="match status" value="1"/>
</dbReference>
<evidence type="ECO:0000256" key="1">
    <source>
        <dbReference type="ARBA" id="ARBA00004123"/>
    </source>
</evidence>
<dbReference type="InterPro" id="IPR005172">
    <property type="entry name" value="CRC"/>
</dbReference>
<evidence type="ECO:0000313" key="11">
    <source>
        <dbReference type="EnsemblProtists" id="EKX49122"/>
    </source>
</evidence>
<protein>
    <recommendedName>
        <fullName evidence="13">CRC domain-containing protein</fullName>
    </recommendedName>
</protein>
<evidence type="ECO:0000256" key="7">
    <source>
        <dbReference type="PROSITE-ProRule" id="PRU00146"/>
    </source>
</evidence>
<sequence length="289" mass="32259">MAQQEFSPCSDCGTLPCKRPKRVLDDCCSCSGEVCGDPACPAIELITCEACNRGDNEMQLILCDGCDHACHLACMDPPVGFVPETWFCRRCLSASLKLHDSRDRRIGGQALCKSVNDFYRQDISWQSGSFPQPSEIFKSAIMNISHHDHESSPRGLSCKCKRSRCMKKYCECFQNSSACTSRCTCNDCGNTISERMRKPGTFQVRASSTSPTNAPEPDVEVVHVAPKTVKPSSYSRWRLENQLKERDRSPLPHELPREVQLLAAEAYTRQQALQHQSLGGRMSNRSSLP</sequence>
<dbReference type="InterPro" id="IPR033467">
    <property type="entry name" value="Tesmin/TSO1-like_CXC"/>
</dbReference>
<dbReference type="KEGG" id="gtt:GUITHDRAFT_151625"/>
<dbReference type="InterPro" id="IPR019787">
    <property type="entry name" value="Znf_PHD-finger"/>
</dbReference>
<evidence type="ECO:0000256" key="5">
    <source>
        <dbReference type="ARBA" id="ARBA00022833"/>
    </source>
</evidence>
<feature type="domain" description="PHD-type" evidence="8">
    <location>
        <begin position="45"/>
        <end position="94"/>
    </location>
</feature>
<dbReference type="GO" id="GO:0005634">
    <property type="term" value="C:nucleus"/>
    <property type="evidence" value="ECO:0007669"/>
    <property type="project" value="UniProtKB-SubCell"/>
</dbReference>
<evidence type="ECO:0000313" key="12">
    <source>
        <dbReference type="Proteomes" id="UP000011087"/>
    </source>
</evidence>
<evidence type="ECO:0000256" key="6">
    <source>
        <dbReference type="ARBA" id="ARBA00023242"/>
    </source>
</evidence>
<dbReference type="Pfam" id="PF00628">
    <property type="entry name" value="PHD"/>
    <property type="match status" value="1"/>
</dbReference>
<dbReference type="Pfam" id="PF03638">
    <property type="entry name" value="TCR"/>
    <property type="match status" value="1"/>
</dbReference>
<dbReference type="PANTHER" id="PTHR12446">
    <property type="entry name" value="TESMIN/TSO1-RELATED"/>
    <property type="match status" value="1"/>
</dbReference>
<keyword evidence="3" id="KW-0479">Metal-binding</keyword>
<dbReference type="InterPro" id="IPR028307">
    <property type="entry name" value="Lin-54_fam"/>
</dbReference>
<dbReference type="AlphaFoldDB" id="L1JLA9"/>
<reference evidence="10 12" key="1">
    <citation type="journal article" date="2012" name="Nature">
        <title>Algal genomes reveal evolutionary mosaicism and the fate of nucleomorphs.</title>
        <authorList>
            <consortium name="DOE Joint Genome Institute"/>
            <person name="Curtis B.A."/>
            <person name="Tanifuji G."/>
            <person name="Burki F."/>
            <person name="Gruber A."/>
            <person name="Irimia M."/>
            <person name="Maruyama S."/>
            <person name="Arias M.C."/>
            <person name="Ball S.G."/>
            <person name="Gile G.H."/>
            <person name="Hirakawa Y."/>
            <person name="Hopkins J.F."/>
            <person name="Kuo A."/>
            <person name="Rensing S.A."/>
            <person name="Schmutz J."/>
            <person name="Symeonidi A."/>
            <person name="Elias M."/>
            <person name="Eveleigh R.J."/>
            <person name="Herman E.K."/>
            <person name="Klute M.J."/>
            <person name="Nakayama T."/>
            <person name="Obornik M."/>
            <person name="Reyes-Prieto A."/>
            <person name="Armbrust E.V."/>
            <person name="Aves S.J."/>
            <person name="Beiko R.G."/>
            <person name="Coutinho P."/>
            <person name="Dacks J.B."/>
            <person name="Durnford D.G."/>
            <person name="Fast N.M."/>
            <person name="Green B.R."/>
            <person name="Grisdale C.J."/>
            <person name="Hempel F."/>
            <person name="Henrissat B."/>
            <person name="Hoppner M.P."/>
            <person name="Ishida K."/>
            <person name="Kim E."/>
            <person name="Koreny L."/>
            <person name="Kroth P.G."/>
            <person name="Liu Y."/>
            <person name="Malik S.B."/>
            <person name="Maier U.G."/>
            <person name="McRose D."/>
            <person name="Mock T."/>
            <person name="Neilson J.A."/>
            <person name="Onodera N.T."/>
            <person name="Poole A.M."/>
            <person name="Pritham E.J."/>
            <person name="Richards T.A."/>
            <person name="Rocap G."/>
            <person name="Roy S.W."/>
            <person name="Sarai C."/>
            <person name="Schaack S."/>
            <person name="Shirato S."/>
            <person name="Slamovits C.H."/>
            <person name="Spencer D.F."/>
            <person name="Suzuki S."/>
            <person name="Worden A.Z."/>
            <person name="Zauner S."/>
            <person name="Barry K."/>
            <person name="Bell C."/>
            <person name="Bharti A.K."/>
            <person name="Crow J.A."/>
            <person name="Grimwood J."/>
            <person name="Kramer R."/>
            <person name="Lindquist E."/>
            <person name="Lucas S."/>
            <person name="Salamov A."/>
            <person name="McFadden G.I."/>
            <person name="Lane C.E."/>
            <person name="Keeling P.J."/>
            <person name="Gray M.W."/>
            <person name="Grigoriev I.V."/>
            <person name="Archibald J.M."/>
        </authorList>
    </citation>
    <scope>NUCLEOTIDE SEQUENCE</scope>
    <source>
        <strain evidence="10 12">CCMP2712</strain>
    </source>
</reference>
<dbReference type="SMART" id="SM00249">
    <property type="entry name" value="PHD"/>
    <property type="match status" value="1"/>
</dbReference>
<dbReference type="GO" id="GO:0008270">
    <property type="term" value="F:zinc ion binding"/>
    <property type="evidence" value="ECO:0007669"/>
    <property type="project" value="UniProtKB-KW"/>
</dbReference>
<gene>
    <name evidence="10" type="ORF">GUITHDRAFT_151625</name>
</gene>
<evidence type="ECO:0000313" key="10">
    <source>
        <dbReference type="EMBL" id="EKX49122.1"/>
    </source>
</evidence>
<comment type="subcellular location">
    <subcellularLocation>
        <location evidence="1">Nucleus</location>
    </subcellularLocation>
</comment>
<dbReference type="RefSeq" id="XP_005836102.1">
    <property type="nucleotide sequence ID" value="XM_005836045.1"/>
</dbReference>
<dbReference type="EnsemblProtists" id="EKX49122">
    <property type="protein sequence ID" value="EKX49122"/>
    <property type="gene ID" value="GUITHDRAFT_151625"/>
</dbReference>
<dbReference type="SUPFAM" id="SSF57903">
    <property type="entry name" value="FYVE/PHD zinc finger"/>
    <property type="match status" value="1"/>
</dbReference>
<dbReference type="Proteomes" id="UP000011087">
    <property type="component" value="Unassembled WGS sequence"/>
</dbReference>
<comment type="similarity">
    <text evidence="2">Belongs to the lin-54 family.</text>
</comment>
<dbReference type="InterPro" id="IPR001965">
    <property type="entry name" value="Znf_PHD"/>
</dbReference>